<keyword evidence="1" id="KW-0805">Transcription regulation</keyword>
<dbReference type="OrthoDB" id="8688418at2"/>
<dbReference type="InterPro" id="IPR050109">
    <property type="entry name" value="HTH-type_TetR-like_transc_reg"/>
</dbReference>
<evidence type="ECO:0000256" key="1">
    <source>
        <dbReference type="ARBA" id="ARBA00023015"/>
    </source>
</evidence>
<name>A0A1I2E2L8_9MICO</name>
<dbReference type="GO" id="GO:0003700">
    <property type="term" value="F:DNA-binding transcription factor activity"/>
    <property type="evidence" value="ECO:0007669"/>
    <property type="project" value="TreeGrafter"/>
</dbReference>
<keyword evidence="2 4" id="KW-0238">DNA-binding</keyword>
<sequence length="200" mass="22291">MTDETSSPGLRERKKAARREALISASHELVAEHGLDHVTVEMICERVGVSSRTFFNYFESKVDAVLAIGPWALDDAAVAAFVDGGPTGNELDDCAYLVTQLLADPPVAHERLHTIMELARREPSLIARQMAWFEDHRTTMERLVARRAGVEEPGPREALTHELLGLLLRSTYRHWESSGCADDPVRHLPGVVDDLRSLTR</sequence>
<dbReference type="STRING" id="285351.SAMN04488035_0851"/>
<gene>
    <name evidence="6" type="ORF">SAMN04488035_0851</name>
</gene>
<proteinExistence type="predicted"/>
<dbReference type="Proteomes" id="UP000198520">
    <property type="component" value="Unassembled WGS sequence"/>
</dbReference>
<dbReference type="InterPro" id="IPR001647">
    <property type="entry name" value="HTH_TetR"/>
</dbReference>
<evidence type="ECO:0000313" key="7">
    <source>
        <dbReference type="Proteomes" id="UP000198520"/>
    </source>
</evidence>
<feature type="domain" description="HTH tetR-type" evidence="5">
    <location>
        <begin position="16"/>
        <end position="76"/>
    </location>
</feature>
<dbReference type="Pfam" id="PF00440">
    <property type="entry name" value="TetR_N"/>
    <property type="match status" value="1"/>
</dbReference>
<dbReference type="PRINTS" id="PR00455">
    <property type="entry name" value="HTHTETR"/>
</dbReference>
<evidence type="ECO:0000256" key="4">
    <source>
        <dbReference type="PROSITE-ProRule" id="PRU00335"/>
    </source>
</evidence>
<accession>A0A1I2E2L8</accession>
<keyword evidence="3" id="KW-0804">Transcription</keyword>
<dbReference type="SUPFAM" id="SSF46689">
    <property type="entry name" value="Homeodomain-like"/>
    <property type="match status" value="1"/>
</dbReference>
<dbReference type="PANTHER" id="PTHR30055">
    <property type="entry name" value="HTH-TYPE TRANSCRIPTIONAL REGULATOR RUTR"/>
    <property type="match status" value="1"/>
</dbReference>
<reference evidence="7" key="1">
    <citation type="submission" date="2016-10" db="EMBL/GenBank/DDBJ databases">
        <authorList>
            <person name="Varghese N."/>
            <person name="Submissions S."/>
        </authorList>
    </citation>
    <scope>NUCLEOTIDE SEQUENCE [LARGE SCALE GENOMIC DNA]</scope>
    <source>
        <strain evidence="7">DSM 19083</strain>
    </source>
</reference>
<keyword evidence="7" id="KW-1185">Reference proteome</keyword>
<dbReference type="EMBL" id="FONZ01000001">
    <property type="protein sequence ID" value="SFE86801.1"/>
    <property type="molecule type" value="Genomic_DNA"/>
</dbReference>
<dbReference type="RefSeq" id="WP_093375309.1">
    <property type="nucleotide sequence ID" value="NZ_BNAN01000001.1"/>
</dbReference>
<feature type="DNA-binding region" description="H-T-H motif" evidence="4">
    <location>
        <begin position="39"/>
        <end position="58"/>
    </location>
</feature>
<dbReference type="PROSITE" id="PS01081">
    <property type="entry name" value="HTH_TETR_1"/>
    <property type="match status" value="1"/>
</dbReference>
<dbReference type="GO" id="GO:0000976">
    <property type="term" value="F:transcription cis-regulatory region binding"/>
    <property type="evidence" value="ECO:0007669"/>
    <property type="project" value="TreeGrafter"/>
</dbReference>
<dbReference type="AlphaFoldDB" id="A0A1I2E2L8"/>
<evidence type="ECO:0000259" key="5">
    <source>
        <dbReference type="PROSITE" id="PS50977"/>
    </source>
</evidence>
<dbReference type="InterPro" id="IPR009057">
    <property type="entry name" value="Homeodomain-like_sf"/>
</dbReference>
<dbReference type="PANTHER" id="PTHR30055:SF238">
    <property type="entry name" value="MYCOFACTOCIN BIOSYNTHESIS TRANSCRIPTIONAL REGULATOR MFTR-RELATED"/>
    <property type="match status" value="1"/>
</dbReference>
<dbReference type="InterPro" id="IPR023772">
    <property type="entry name" value="DNA-bd_HTH_TetR-type_CS"/>
</dbReference>
<evidence type="ECO:0000313" key="6">
    <source>
        <dbReference type="EMBL" id="SFE86801.1"/>
    </source>
</evidence>
<dbReference type="PROSITE" id="PS50977">
    <property type="entry name" value="HTH_TETR_2"/>
    <property type="match status" value="1"/>
</dbReference>
<dbReference type="Gene3D" id="1.10.357.10">
    <property type="entry name" value="Tetracycline Repressor, domain 2"/>
    <property type="match status" value="1"/>
</dbReference>
<protein>
    <submittedName>
        <fullName evidence="6">Transcriptional regulator, TetR family</fullName>
    </submittedName>
</protein>
<evidence type="ECO:0000256" key="3">
    <source>
        <dbReference type="ARBA" id="ARBA00023163"/>
    </source>
</evidence>
<evidence type="ECO:0000256" key="2">
    <source>
        <dbReference type="ARBA" id="ARBA00023125"/>
    </source>
</evidence>
<organism evidence="6 7">
    <name type="scientific">Flavimobilis marinus</name>
    <dbReference type="NCBI Taxonomy" id="285351"/>
    <lineage>
        <taxon>Bacteria</taxon>
        <taxon>Bacillati</taxon>
        <taxon>Actinomycetota</taxon>
        <taxon>Actinomycetes</taxon>
        <taxon>Micrococcales</taxon>
        <taxon>Jonesiaceae</taxon>
        <taxon>Flavimobilis</taxon>
    </lineage>
</organism>